<feature type="transmembrane region" description="Helical" evidence="1">
    <location>
        <begin position="39"/>
        <end position="60"/>
    </location>
</feature>
<accession>A0A0U5HWG8</accession>
<dbReference type="Proteomes" id="UP000066737">
    <property type="component" value="Chromosome I"/>
</dbReference>
<gene>
    <name evidence="2" type="ORF">HHUB_3262</name>
</gene>
<keyword evidence="3" id="KW-1185">Reference proteome</keyword>
<protein>
    <submittedName>
        <fullName evidence="2">Uncharacterized protein</fullName>
    </submittedName>
</protein>
<keyword evidence="1" id="KW-0812">Transmembrane</keyword>
<organism evidence="2 3">
    <name type="scientific">Halobacterium hubeiense</name>
    <dbReference type="NCBI Taxonomy" id="1407499"/>
    <lineage>
        <taxon>Archaea</taxon>
        <taxon>Methanobacteriati</taxon>
        <taxon>Methanobacteriota</taxon>
        <taxon>Stenosarchaea group</taxon>
        <taxon>Halobacteria</taxon>
        <taxon>Halobacteriales</taxon>
        <taxon>Halobacteriaceae</taxon>
        <taxon>Halobacterium</taxon>
    </lineage>
</organism>
<dbReference type="AlphaFoldDB" id="A0A0U5HWG8"/>
<dbReference type="OrthoDB" id="387274at2157"/>
<feature type="transmembrane region" description="Helical" evidence="1">
    <location>
        <begin position="80"/>
        <end position="98"/>
    </location>
</feature>
<dbReference type="STRING" id="1407499.HHUB_3262"/>
<evidence type="ECO:0000313" key="3">
    <source>
        <dbReference type="Proteomes" id="UP000066737"/>
    </source>
</evidence>
<dbReference type="KEGG" id="hhb:Hhub_3262"/>
<keyword evidence="1" id="KW-1133">Transmembrane helix</keyword>
<dbReference type="EMBL" id="LN831302">
    <property type="protein sequence ID" value="CQH60636.1"/>
    <property type="molecule type" value="Genomic_DNA"/>
</dbReference>
<feature type="transmembrane region" description="Helical" evidence="1">
    <location>
        <begin position="110"/>
        <end position="129"/>
    </location>
</feature>
<evidence type="ECO:0000256" key="1">
    <source>
        <dbReference type="SAM" id="Phobius"/>
    </source>
</evidence>
<proteinExistence type="predicted"/>
<name>A0A0U5HWG8_9EURY</name>
<sequence length="150" mass="15027">MQPLRLARAVAALLGLAVLAAALFQGVLAVLAELGVPSWAASPTAVGAVLPPVLALADAYTPLGSHGRTVALRERPATRLTADALLAAVVGGVVGYAGSQLLLSASADSLAELVVVSGAALSGYATFVARNLDAYGGRDPESDVEEEARP</sequence>
<keyword evidence="1" id="KW-0472">Membrane</keyword>
<reference evidence="3" key="1">
    <citation type="journal article" date="2016" name="Environ. Microbiol.">
        <title>The complete genome of a viable archaeum isolated from 123-million-year-old rock salt.</title>
        <authorList>
            <person name="Jaakkola S.T."/>
            <person name="Pfeiffer F."/>
            <person name="Ravantti J.J."/>
            <person name="Guo Q."/>
            <person name="Liu Y."/>
            <person name="Chen X."/>
            <person name="Ma H."/>
            <person name="Yang C."/>
            <person name="Oksanen H.M."/>
            <person name="Bamford D.H."/>
        </authorList>
    </citation>
    <scope>NUCLEOTIDE SEQUENCE</scope>
    <source>
        <strain evidence="3">JI20-1</strain>
    </source>
</reference>
<dbReference type="GeneID" id="26659876"/>
<evidence type="ECO:0000313" key="2">
    <source>
        <dbReference type="EMBL" id="CQH60636.1"/>
    </source>
</evidence>
<dbReference type="RefSeq" id="WP_059057621.1">
    <property type="nucleotide sequence ID" value="NZ_CEML01000001.1"/>
</dbReference>